<evidence type="ECO:0008006" key="5">
    <source>
        <dbReference type="Google" id="ProtNLM"/>
    </source>
</evidence>
<protein>
    <recommendedName>
        <fullName evidence="5">Glycosyltransferase family 1 protein</fullName>
    </recommendedName>
</protein>
<feature type="domain" description="Glycosyl transferase family 1" evidence="1">
    <location>
        <begin position="186"/>
        <end position="302"/>
    </location>
</feature>
<evidence type="ECO:0000313" key="3">
    <source>
        <dbReference type="EMBL" id="PJA84776.1"/>
    </source>
</evidence>
<gene>
    <name evidence="3" type="ORF">CO145_00595</name>
</gene>
<sequence>MKVALISFHSFYQPGGVKRHILGLAKEFRKRGVESKIIAPRRKREEYYGKNVILLGTSFPFPFAGAISDLAINFNPLAIEDTLKREKFDVLHFHNFGLPSTLQILASPAASDTLNILTFHANIEGSEFMKRFPLLLGLINKICQWKIDGIIGVAPLCLKYFKDYAGPKIVIPNGIDLEAFNPKVQKIKKYADGKINILFLGRIEKRKGLIYLLKAYKILDDTLPPPLKVRLIVVGEGPLKEDLEKWVKINKLKNVIFEGKMPEEKAASYYKSCDIYCSPAIFGESFGLVLVEAMACQKPVVA</sequence>
<organism evidence="3 4">
    <name type="scientific">Candidatus Nealsonbacteria bacterium CG_4_9_14_3_um_filter_37_13</name>
    <dbReference type="NCBI Taxonomy" id="1974695"/>
    <lineage>
        <taxon>Bacteria</taxon>
        <taxon>Candidatus Nealsoniibacteriota</taxon>
    </lineage>
</organism>
<dbReference type="GO" id="GO:0016757">
    <property type="term" value="F:glycosyltransferase activity"/>
    <property type="evidence" value="ECO:0007669"/>
    <property type="project" value="InterPro"/>
</dbReference>
<name>A0A2M7Z5I3_9BACT</name>
<dbReference type="AlphaFoldDB" id="A0A2M7Z5I3"/>
<proteinExistence type="predicted"/>
<evidence type="ECO:0000259" key="2">
    <source>
        <dbReference type="Pfam" id="PF13439"/>
    </source>
</evidence>
<evidence type="ECO:0000313" key="4">
    <source>
        <dbReference type="Proteomes" id="UP000231034"/>
    </source>
</evidence>
<dbReference type="Pfam" id="PF00534">
    <property type="entry name" value="Glycos_transf_1"/>
    <property type="match status" value="1"/>
</dbReference>
<dbReference type="CDD" id="cd03801">
    <property type="entry name" value="GT4_PimA-like"/>
    <property type="match status" value="1"/>
</dbReference>
<dbReference type="Gene3D" id="3.40.50.2000">
    <property type="entry name" value="Glycogen Phosphorylase B"/>
    <property type="match status" value="2"/>
</dbReference>
<dbReference type="Proteomes" id="UP000231034">
    <property type="component" value="Unassembled WGS sequence"/>
</dbReference>
<dbReference type="Pfam" id="PF13439">
    <property type="entry name" value="Glyco_transf_4"/>
    <property type="match status" value="1"/>
</dbReference>
<dbReference type="SUPFAM" id="SSF53756">
    <property type="entry name" value="UDP-Glycosyltransferase/glycogen phosphorylase"/>
    <property type="match status" value="1"/>
</dbReference>
<dbReference type="PANTHER" id="PTHR45947">
    <property type="entry name" value="SULFOQUINOVOSYL TRANSFERASE SQD2"/>
    <property type="match status" value="1"/>
</dbReference>
<feature type="non-terminal residue" evidence="3">
    <location>
        <position position="302"/>
    </location>
</feature>
<dbReference type="EMBL" id="PFVR01000018">
    <property type="protein sequence ID" value="PJA84776.1"/>
    <property type="molecule type" value="Genomic_DNA"/>
</dbReference>
<dbReference type="PANTHER" id="PTHR45947:SF3">
    <property type="entry name" value="SULFOQUINOVOSYL TRANSFERASE SQD2"/>
    <property type="match status" value="1"/>
</dbReference>
<reference evidence="4" key="1">
    <citation type="submission" date="2017-09" db="EMBL/GenBank/DDBJ databases">
        <title>Depth-based differentiation of microbial function through sediment-hosted aquifers and enrichment of novel symbionts in the deep terrestrial subsurface.</title>
        <authorList>
            <person name="Probst A.J."/>
            <person name="Ladd B."/>
            <person name="Jarett J.K."/>
            <person name="Geller-Mcgrath D.E."/>
            <person name="Sieber C.M.K."/>
            <person name="Emerson J.B."/>
            <person name="Anantharaman K."/>
            <person name="Thomas B.C."/>
            <person name="Malmstrom R."/>
            <person name="Stieglmeier M."/>
            <person name="Klingl A."/>
            <person name="Woyke T."/>
            <person name="Ryan C.M."/>
            <person name="Banfield J.F."/>
        </authorList>
    </citation>
    <scope>NUCLEOTIDE SEQUENCE [LARGE SCALE GENOMIC DNA]</scope>
</reference>
<feature type="domain" description="Glycosyltransferase subfamily 4-like N-terminal" evidence="2">
    <location>
        <begin position="14"/>
        <end position="178"/>
    </location>
</feature>
<evidence type="ECO:0000259" key="1">
    <source>
        <dbReference type="Pfam" id="PF00534"/>
    </source>
</evidence>
<dbReference type="InterPro" id="IPR001296">
    <property type="entry name" value="Glyco_trans_1"/>
</dbReference>
<dbReference type="InterPro" id="IPR028098">
    <property type="entry name" value="Glyco_trans_4-like_N"/>
</dbReference>
<dbReference type="InterPro" id="IPR050194">
    <property type="entry name" value="Glycosyltransferase_grp1"/>
</dbReference>
<comment type="caution">
    <text evidence="3">The sequence shown here is derived from an EMBL/GenBank/DDBJ whole genome shotgun (WGS) entry which is preliminary data.</text>
</comment>
<accession>A0A2M7Z5I3</accession>